<accession>A0A8S0Q3W7</accession>
<dbReference type="OrthoDB" id="657513at2759"/>
<reference evidence="2 3" key="1">
    <citation type="submission" date="2019-12" db="EMBL/GenBank/DDBJ databases">
        <authorList>
            <person name="Alioto T."/>
            <person name="Alioto T."/>
            <person name="Gomez Garrido J."/>
        </authorList>
    </citation>
    <scope>NUCLEOTIDE SEQUENCE [LARGE SCALE GENOMIC DNA]</scope>
</reference>
<dbReference type="Gramene" id="OE9A105576T3">
    <property type="protein sequence ID" value="OE9A105576C3"/>
    <property type="gene ID" value="OE9A105576"/>
</dbReference>
<evidence type="ECO:0000313" key="3">
    <source>
        <dbReference type="Proteomes" id="UP000594638"/>
    </source>
</evidence>
<evidence type="ECO:0000313" key="2">
    <source>
        <dbReference type="EMBL" id="CAA2961469.1"/>
    </source>
</evidence>
<keyword evidence="1" id="KW-0175">Coiled coil</keyword>
<keyword evidence="3" id="KW-1185">Reference proteome</keyword>
<dbReference type="PANTHER" id="PTHR34778:SF2">
    <property type="entry name" value="OS02G0580700 PROTEIN"/>
    <property type="match status" value="1"/>
</dbReference>
<dbReference type="PANTHER" id="PTHR34778">
    <property type="entry name" value="OS02G0580700 PROTEIN"/>
    <property type="match status" value="1"/>
</dbReference>
<dbReference type="Proteomes" id="UP000594638">
    <property type="component" value="Unassembled WGS sequence"/>
</dbReference>
<dbReference type="AlphaFoldDB" id="A0A8S0Q3W7"/>
<organism evidence="2 3">
    <name type="scientific">Olea europaea subsp. europaea</name>
    <dbReference type="NCBI Taxonomy" id="158383"/>
    <lineage>
        <taxon>Eukaryota</taxon>
        <taxon>Viridiplantae</taxon>
        <taxon>Streptophyta</taxon>
        <taxon>Embryophyta</taxon>
        <taxon>Tracheophyta</taxon>
        <taxon>Spermatophyta</taxon>
        <taxon>Magnoliopsida</taxon>
        <taxon>eudicotyledons</taxon>
        <taxon>Gunneridae</taxon>
        <taxon>Pentapetalae</taxon>
        <taxon>asterids</taxon>
        <taxon>lamiids</taxon>
        <taxon>Lamiales</taxon>
        <taxon>Oleaceae</taxon>
        <taxon>Oleeae</taxon>
        <taxon>Olea</taxon>
    </lineage>
</organism>
<feature type="coiled-coil region" evidence="1">
    <location>
        <begin position="43"/>
        <end position="106"/>
    </location>
</feature>
<evidence type="ECO:0000256" key="1">
    <source>
        <dbReference type="SAM" id="Coils"/>
    </source>
</evidence>
<sequence length="505" mass="57814">MDADERLTALKKAYADIILNTAKEAAARIMSSEKKVAHYQYELQATKEEALRMLLRIKQLRDSKIKEAELTSFNQQKKIEELEAQLQEAEDIVRDLREELREVQAELGSVKYHNMKHINESDNARPVEASEENKIYHYQSSLFQTPKSQNVSAVVSDVRMPVLRQISQAKKCCNKIVCMCNLYNGNPDLPSIILRSKEPGLYKHGFTQRIRACGRNLIDKDLTLSGKSNKMSDDKVHKEYEEAKDICTALAQGAEITSCLEKELFADIKLRSFKSSLQKKKRAVRQRKCTTPSCKNHPGHFGKSDQAPELCVRTDRNSVKYSAHSTENPLQMNQTLSSERKLDLAESDGAHNTTYKDEELMENIIPIRQETGTTESTLFPDRKIDNEKVDMSLTKLECRSSNTVNGVFTQSTGERIIKYTFQRKRKRQPLNVSEVNVSLETNTLEKETGNERNDPLELELQKSSLITESSQESRRLVQVASQVEPRSAECKRHEGEFAREKIWHK</sequence>
<gene>
    <name evidence="2" type="ORF">OLEA9_A105576</name>
</gene>
<protein>
    <submittedName>
        <fullName evidence="2">Uncharacterized protein</fullName>
    </submittedName>
</protein>
<proteinExistence type="predicted"/>
<name>A0A8S0Q3W7_OLEEU</name>
<dbReference type="EMBL" id="CACTIH010000551">
    <property type="protein sequence ID" value="CAA2961469.1"/>
    <property type="molecule type" value="Genomic_DNA"/>
</dbReference>
<comment type="caution">
    <text evidence="2">The sequence shown here is derived from an EMBL/GenBank/DDBJ whole genome shotgun (WGS) entry which is preliminary data.</text>
</comment>